<protein>
    <recommendedName>
        <fullName evidence="4">Indole-diterpene biosynthesis protein PaxU</fullName>
    </recommendedName>
</protein>
<keyword evidence="1" id="KW-1133">Transmembrane helix</keyword>
<reference evidence="2" key="2">
    <citation type="submission" date="2023-06" db="EMBL/GenBank/DDBJ databases">
        <authorList>
            <consortium name="Lawrence Berkeley National Laboratory"/>
            <person name="Haridas S."/>
            <person name="Hensen N."/>
            <person name="Bonometti L."/>
            <person name="Westerberg I."/>
            <person name="Brannstrom I.O."/>
            <person name="Guillou S."/>
            <person name="Cros-Aarteil S."/>
            <person name="Calhoun S."/>
            <person name="Kuo A."/>
            <person name="Mondo S."/>
            <person name="Pangilinan J."/>
            <person name="Riley R."/>
            <person name="Labutti K."/>
            <person name="Andreopoulos B."/>
            <person name="Lipzen A."/>
            <person name="Chen C."/>
            <person name="Yanf M."/>
            <person name="Daum C."/>
            <person name="Ng V."/>
            <person name="Clum A."/>
            <person name="Steindorff A."/>
            <person name="Ohm R."/>
            <person name="Martin F."/>
            <person name="Silar P."/>
            <person name="Natvig D."/>
            <person name="Lalanne C."/>
            <person name="Gautier V."/>
            <person name="Ament-Velasquez S.L."/>
            <person name="Kruys A."/>
            <person name="Hutchinson M.I."/>
            <person name="Powell A.J."/>
            <person name="Barry K."/>
            <person name="Miller A.N."/>
            <person name="Grigoriev I.V."/>
            <person name="Debuchy R."/>
            <person name="Gladieux P."/>
            <person name="Thoren M.H."/>
            <person name="Johannesson H."/>
        </authorList>
    </citation>
    <scope>NUCLEOTIDE SEQUENCE</scope>
    <source>
        <strain evidence="2">CBS 958.72</strain>
    </source>
</reference>
<comment type="caution">
    <text evidence="2">The sequence shown here is derived from an EMBL/GenBank/DDBJ whole genome shotgun (WGS) entry which is preliminary data.</text>
</comment>
<name>A0AAE0TV74_9PEZI</name>
<sequence>MAFKTAAPLGFMEKLSNSVLLYRPVAPPASAAAVTITNATPTPKAILIFGWMDARDAPLAKFVNQYRSLYPSSAILLVKARGIATGFARLGRQDAAGAVAPLRALFPDDADDDNTESPPQLLIHAFSGGGSCMLYHMYQAYAATAPPSSPAVLPRHVTVFDSTPGEWSWAFNVNVFAAGMRSRALRLAALPFLHTMAAVLWMCIRVFGMVDTQRTWRDAHNDSFDTKKDGRRGVVRETRRAYIYSDVDKICARAAVEAHADDAAARGFCVWRRELFHGSGHVAHAKADPDRYWRIVQEMWAGRQL</sequence>
<evidence type="ECO:0008006" key="4">
    <source>
        <dbReference type="Google" id="ProtNLM"/>
    </source>
</evidence>
<evidence type="ECO:0000313" key="3">
    <source>
        <dbReference type="Proteomes" id="UP001287356"/>
    </source>
</evidence>
<keyword evidence="3" id="KW-1185">Reference proteome</keyword>
<dbReference type="PANTHER" id="PTHR12265:SF40">
    <property type="entry name" value="DUF829-DOMAIN-CONTAINING PROTEIN"/>
    <property type="match status" value="1"/>
</dbReference>
<dbReference type="AlphaFoldDB" id="A0AAE0TV74"/>
<accession>A0AAE0TV74</accession>
<dbReference type="PANTHER" id="PTHR12265">
    <property type="entry name" value="TRANSMEMBRANE PROTEIN 53"/>
    <property type="match status" value="1"/>
</dbReference>
<gene>
    <name evidence="2" type="ORF">B0T24DRAFT_198962</name>
</gene>
<dbReference type="Proteomes" id="UP001287356">
    <property type="component" value="Unassembled WGS sequence"/>
</dbReference>
<evidence type="ECO:0000256" key="1">
    <source>
        <dbReference type="SAM" id="Phobius"/>
    </source>
</evidence>
<dbReference type="EMBL" id="JAULSN010000002">
    <property type="protein sequence ID" value="KAK3380665.1"/>
    <property type="molecule type" value="Genomic_DNA"/>
</dbReference>
<keyword evidence="1" id="KW-0812">Transmembrane</keyword>
<dbReference type="Pfam" id="PF05705">
    <property type="entry name" value="DUF829"/>
    <property type="match status" value="1"/>
</dbReference>
<evidence type="ECO:0000313" key="2">
    <source>
        <dbReference type="EMBL" id="KAK3380665.1"/>
    </source>
</evidence>
<dbReference type="InterPro" id="IPR008547">
    <property type="entry name" value="DUF829_TMEM53"/>
</dbReference>
<reference evidence="2" key="1">
    <citation type="journal article" date="2023" name="Mol. Phylogenet. Evol.">
        <title>Genome-scale phylogeny and comparative genomics of the fungal order Sordariales.</title>
        <authorList>
            <person name="Hensen N."/>
            <person name="Bonometti L."/>
            <person name="Westerberg I."/>
            <person name="Brannstrom I.O."/>
            <person name="Guillou S."/>
            <person name="Cros-Aarteil S."/>
            <person name="Calhoun S."/>
            <person name="Haridas S."/>
            <person name="Kuo A."/>
            <person name="Mondo S."/>
            <person name="Pangilinan J."/>
            <person name="Riley R."/>
            <person name="LaButti K."/>
            <person name="Andreopoulos B."/>
            <person name="Lipzen A."/>
            <person name="Chen C."/>
            <person name="Yan M."/>
            <person name="Daum C."/>
            <person name="Ng V."/>
            <person name="Clum A."/>
            <person name="Steindorff A."/>
            <person name="Ohm R.A."/>
            <person name="Martin F."/>
            <person name="Silar P."/>
            <person name="Natvig D.O."/>
            <person name="Lalanne C."/>
            <person name="Gautier V."/>
            <person name="Ament-Velasquez S.L."/>
            <person name="Kruys A."/>
            <person name="Hutchinson M.I."/>
            <person name="Powell A.J."/>
            <person name="Barry K."/>
            <person name="Miller A.N."/>
            <person name="Grigoriev I.V."/>
            <person name="Debuchy R."/>
            <person name="Gladieux P."/>
            <person name="Hiltunen Thoren M."/>
            <person name="Johannesson H."/>
        </authorList>
    </citation>
    <scope>NUCLEOTIDE SEQUENCE</scope>
    <source>
        <strain evidence="2">CBS 958.72</strain>
    </source>
</reference>
<feature type="transmembrane region" description="Helical" evidence="1">
    <location>
        <begin position="187"/>
        <end position="207"/>
    </location>
</feature>
<organism evidence="2 3">
    <name type="scientific">Lasiosphaeria ovina</name>
    <dbReference type="NCBI Taxonomy" id="92902"/>
    <lineage>
        <taxon>Eukaryota</taxon>
        <taxon>Fungi</taxon>
        <taxon>Dikarya</taxon>
        <taxon>Ascomycota</taxon>
        <taxon>Pezizomycotina</taxon>
        <taxon>Sordariomycetes</taxon>
        <taxon>Sordariomycetidae</taxon>
        <taxon>Sordariales</taxon>
        <taxon>Lasiosphaeriaceae</taxon>
        <taxon>Lasiosphaeria</taxon>
    </lineage>
</organism>
<keyword evidence="1" id="KW-0472">Membrane</keyword>
<proteinExistence type="predicted"/>